<feature type="compositionally biased region" description="Basic and acidic residues" evidence="1">
    <location>
        <begin position="1"/>
        <end position="11"/>
    </location>
</feature>
<dbReference type="AlphaFoldDB" id="A0A1H8DJ77"/>
<name>A0A1H8DJ77_STIAU</name>
<dbReference type="RefSeq" id="WP_075010899.1">
    <property type="nucleotide sequence ID" value="NZ_FOAP01000030.1"/>
</dbReference>
<proteinExistence type="predicted"/>
<reference evidence="3" key="1">
    <citation type="submission" date="2016-10" db="EMBL/GenBank/DDBJ databases">
        <authorList>
            <person name="Varghese N."/>
            <person name="Submissions S."/>
        </authorList>
    </citation>
    <scope>NUCLEOTIDE SEQUENCE [LARGE SCALE GENOMIC DNA]</scope>
    <source>
        <strain evidence="3">DSM 17044</strain>
    </source>
</reference>
<evidence type="ECO:0000313" key="3">
    <source>
        <dbReference type="Proteomes" id="UP000182719"/>
    </source>
</evidence>
<accession>A0A1H8DJ77</accession>
<gene>
    <name evidence="2" type="ORF">SAMN05444354_1309</name>
</gene>
<feature type="region of interest" description="Disordered" evidence="1">
    <location>
        <begin position="1"/>
        <end position="50"/>
    </location>
</feature>
<evidence type="ECO:0000313" key="2">
    <source>
        <dbReference type="EMBL" id="SEN07339.1"/>
    </source>
</evidence>
<protein>
    <submittedName>
        <fullName evidence="2">Uncharacterized protein</fullName>
    </submittedName>
</protein>
<organism evidence="2 3">
    <name type="scientific">Stigmatella aurantiaca</name>
    <dbReference type="NCBI Taxonomy" id="41"/>
    <lineage>
        <taxon>Bacteria</taxon>
        <taxon>Pseudomonadati</taxon>
        <taxon>Myxococcota</taxon>
        <taxon>Myxococcia</taxon>
        <taxon>Myxococcales</taxon>
        <taxon>Cystobacterineae</taxon>
        <taxon>Archangiaceae</taxon>
        <taxon>Stigmatella</taxon>
    </lineage>
</organism>
<dbReference type="Proteomes" id="UP000182719">
    <property type="component" value="Unassembled WGS sequence"/>
</dbReference>
<keyword evidence="3" id="KW-1185">Reference proteome</keyword>
<dbReference type="EMBL" id="FOAP01000030">
    <property type="protein sequence ID" value="SEN07339.1"/>
    <property type="molecule type" value="Genomic_DNA"/>
</dbReference>
<sequence>MSPRIGDEPRVPRQSQPTPAAPDRCTATTPPVPPAAGAAPAPAAQPQDRFDGLVNGVNRAANGVKSVTDAVLGTQTRNVSGQQTFGPWNLGSQPRSTVEPMNTRASRAAGIAGTAASVAQLPGAAYTAIRDARAFAQNATVENGITAAGSGASAVSTAANAAKGIIETGNLVSNFRGVRDAAARTMAENAPDAARAVVNRVAGETAQQVLDGASRQVTRNVAARAAGEGLEAAARAGASAARAAAPHVLAETAGRAASRFVPGLNVAIAAADTAAFGAEVANAVRSGDANWGKLATSGVTALGSVAAATNIPVVSQVGAAVSTVSSFVGSFF</sequence>
<evidence type="ECO:0000256" key="1">
    <source>
        <dbReference type="SAM" id="MobiDB-lite"/>
    </source>
</evidence>
<feature type="region of interest" description="Disordered" evidence="1">
    <location>
        <begin position="79"/>
        <end position="98"/>
    </location>
</feature>
<feature type="compositionally biased region" description="Low complexity" evidence="1">
    <location>
        <begin position="35"/>
        <end position="46"/>
    </location>
</feature>